<accession>A0A4U3LCK6</accession>
<dbReference type="OrthoDB" id="680431at2"/>
<dbReference type="Proteomes" id="UP000305848">
    <property type="component" value="Unassembled WGS sequence"/>
</dbReference>
<sequence>MENNPHKGTELNNVQETWNENEKRREEESGTSDMPQEETAPATTLDKLIQQEAHEYDNDNKENRLLGGDRASVNDVEGDE</sequence>
<evidence type="ECO:0000313" key="3">
    <source>
        <dbReference type="Proteomes" id="UP000305848"/>
    </source>
</evidence>
<gene>
    <name evidence="2" type="ORF">FC093_01950</name>
</gene>
<dbReference type="RefSeq" id="WP_137260046.1">
    <property type="nucleotide sequence ID" value="NZ_SZQL01000001.1"/>
</dbReference>
<feature type="compositionally biased region" description="Basic and acidic residues" evidence="1">
    <location>
        <begin position="52"/>
        <end position="64"/>
    </location>
</feature>
<proteinExistence type="predicted"/>
<name>A0A4U3LCK6_9BACT</name>
<feature type="region of interest" description="Disordered" evidence="1">
    <location>
        <begin position="1"/>
        <end position="80"/>
    </location>
</feature>
<evidence type="ECO:0000313" key="2">
    <source>
        <dbReference type="EMBL" id="TKK71806.1"/>
    </source>
</evidence>
<reference evidence="2 3" key="1">
    <citation type="submission" date="2019-05" db="EMBL/GenBank/DDBJ databases">
        <title>Panacibacter sp. strain 17mud1-8 Genome sequencing and assembly.</title>
        <authorList>
            <person name="Chhetri G."/>
        </authorList>
    </citation>
    <scope>NUCLEOTIDE SEQUENCE [LARGE SCALE GENOMIC DNA]</scope>
    <source>
        <strain evidence="2 3">17mud1-8</strain>
    </source>
</reference>
<evidence type="ECO:0000256" key="1">
    <source>
        <dbReference type="SAM" id="MobiDB-lite"/>
    </source>
</evidence>
<dbReference type="EMBL" id="SZQL01000001">
    <property type="protein sequence ID" value="TKK71806.1"/>
    <property type="molecule type" value="Genomic_DNA"/>
</dbReference>
<dbReference type="AlphaFoldDB" id="A0A4U3LCK6"/>
<keyword evidence="3" id="KW-1185">Reference proteome</keyword>
<protein>
    <submittedName>
        <fullName evidence="2">Uncharacterized protein</fullName>
    </submittedName>
</protein>
<comment type="caution">
    <text evidence="2">The sequence shown here is derived from an EMBL/GenBank/DDBJ whole genome shotgun (WGS) entry which is preliminary data.</text>
</comment>
<organism evidence="2 3">
    <name type="scientific">Ilyomonas limi</name>
    <dbReference type="NCBI Taxonomy" id="2575867"/>
    <lineage>
        <taxon>Bacteria</taxon>
        <taxon>Pseudomonadati</taxon>
        <taxon>Bacteroidota</taxon>
        <taxon>Chitinophagia</taxon>
        <taxon>Chitinophagales</taxon>
        <taxon>Chitinophagaceae</taxon>
        <taxon>Ilyomonas</taxon>
    </lineage>
</organism>